<feature type="compositionally biased region" description="Basic and acidic residues" evidence="1">
    <location>
        <begin position="1"/>
        <end position="36"/>
    </location>
</feature>
<organism evidence="2 3">
    <name type="scientific">Cryptolaemus montrouzieri</name>
    <dbReference type="NCBI Taxonomy" id="559131"/>
    <lineage>
        <taxon>Eukaryota</taxon>
        <taxon>Metazoa</taxon>
        <taxon>Ecdysozoa</taxon>
        <taxon>Arthropoda</taxon>
        <taxon>Hexapoda</taxon>
        <taxon>Insecta</taxon>
        <taxon>Pterygota</taxon>
        <taxon>Neoptera</taxon>
        <taxon>Endopterygota</taxon>
        <taxon>Coleoptera</taxon>
        <taxon>Polyphaga</taxon>
        <taxon>Cucujiformia</taxon>
        <taxon>Coccinelloidea</taxon>
        <taxon>Coccinellidae</taxon>
        <taxon>Scymninae</taxon>
        <taxon>Scymnini</taxon>
        <taxon>Cryptolaemus</taxon>
    </lineage>
</organism>
<evidence type="ECO:0000313" key="3">
    <source>
        <dbReference type="Proteomes" id="UP001516400"/>
    </source>
</evidence>
<dbReference type="EMBL" id="JABFTP020000165">
    <property type="protein sequence ID" value="KAL3284986.1"/>
    <property type="molecule type" value="Genomic_DNA"/>
</dbReference>
<proteinExistence type="predicted"/>
<accession>A0ABD2P1Y8</accession>
<keyword evidence="3" id="KW-1185">Reference proteome</keyword>
<comment type="caution">
    <text evidence="2">The sequence shown here is derived from an EMBL/GenBank/DDBJ whole genome shotgun (WGS) entry which is preliminary data.</text>
</comment>
<evidence type="ECO:0000256" key="1">
    <source>
        <dbReference type="SAM" id="MobiDB-lite"/>
    </source>
</evidence>
<reference evidence="2 3" key="1">
    <citation type="journal article" date="2021" name="BMC Biol.">
        <title>Horizontally acquired antibacterial genes associated with adaptive radiation of ladybird beetles.</title>
        <authorList>
            <person name="Li H.S."/>
            <person name="Tang X.F."/>
            <person name="Huang Y.H."/>
            <person name="Xu Z.Y."/>
            <person name="Chen M.L."/>
            <person name="Du X.Y."/>
            <person name="Qiu B.Y."/>
            <person name="Chen P.T."/>
            <person name="Zhang W."/>
            <person name="Slipinski A."/>
            <person name="Escalona H.E."/>
            <person name="Waterhouse R.M."/>
            <person name="Zwick A."/>
            <person name="Pang H."/>
        </authorList>
    </citation>
    <scope>NUCLEOTIDE SEQUENCE [LARGE SCALE GENOMIC DNA]</scope>
    <source>
        <strain evidence="2">SYSU2018</strain>
    </source>
</reference>
<feature type="region of interest" description="Disordered" evidence="1">
    <location>
        <begin position="1"/>
        <end position="40"/>
    </location>
</feature>
<sequence length="57" mass="6433">MEQLRQDVEENSESERGRRKIGEPVEMSRLKHDDRGGSNVKTVPASIIYLATEEGGF</sequence>
<dbReference type="Proteomes" id="UP001516400">
    <property type="component" value="Unassembled WGS sequence"/>
</dbReference>
<feature type="non-terminal residue" evidence="2">
    <location>
        <position position="57"/>
    </location>
</feature>
<evidence type="ECO:0000313" key="2">
    <source>
        <dbReference type="EMBL" id="KAL3284986.1"/>
    </source>
</evidence>
<name>A0ABD2P1Y8_9CUCU</name>
<gene>
    <name evidence="2" type="ORF">HHI36_019115</name>
</gene>
<dbReference type="AlphaFoldDB" id="A0ABD2P1Y8"/>
<protein>
    <submittedName>
        <fullName evidence="2">Uncharacterized protein</fullName>
    </submittedName>
</protein>